<keyword evidence="8" id="KW-1185">Reference proteome</keyword>
<keyword evidence="2" id="KW-0378">Hydrolase</keyword>
<proteinExistence type="inferred from homology"/>
<dbReference type="InterPro" id="IPR023828">
    <property type="entry name" value="Peptidase_S8_Ser-AS"/>
</dbReference>
<dbReference type="GO" id="GO:0008240">
    <property type="term" value="F:tripeptidyl-peptidase activity"/>
    <property type="evidence" value="ECO:0007669"/>
    <property type="project" value="TreeGrafter"/>
</dbReference>
<dbReference type="Proteomes" id="UP000655443">
    <property type="component" value="Unassembled WGS sequence"/>
</dbReference>
<dbReference type="Pfam" id="PF00082">
    <property type="entry name" value="Peptidase_S8"/>
    <property type="match status" value="1"/>
</dbReference>
<evidence type="ECO:0000313" key="8">
    <source>
        <dbReference type="Proteomes" id="UP000655443"/>
    </source>
</evidence>
<evidence type="ECO:0000256" key="3">
    <source>
        <dbReference type="ARBA" id="ARBA00022825"/>
    </source>
</evidence>
<dbReference type="AlphaFoldDB" id="A0A919D3K1"/>
<keyword evidence="3" id="KW-0720">Serine protease</keyword>
<reference evidence="7" key="2">
    <citation type="submission" date="2020-09" db="EMBL/GenBank/DDBJ databases">
        <authorList>
            <person name="Sun Q."/>
            <person name="Ohkuma M."/>
        </authorList>
    </citation>
    <scope>NUCLEOTIDE SEQUENCE</scope>
    <source>
        <strain evidence="7">JCM 4714</strain>
    </source>
</reference>
<dbReference type="GO" id="GO:0006508">
    <property type="term" value="P:proteolysis"/>
    <property type="evidence" value="ECO:0007669"/>
    <property type="project" value="UniProtKB-KW"/>
</dbReference>
<dbReference type="EMBL" id="BMVG01000014">
    <property type="protein sequence ID" value="GHE07526.1"/>
    <property type="molecule type" value="Genomic_DNA"/>
</dbReference>
<name>A0A919D3K1_9ACTN</name>
<dbReference type="PANTHER" id="PTHR14218">
    <property type="entry name" value="PROTEASE S8 TRIPEPTIDYL PEPTIDASE I CLN2"/>
    <property type="match status" value="1"/>
</dbReference>
<gene>
    <name evidence="7" type="ORF">GCM10010339_52610</name>
</gene>
<comment type="caution">
    <text evidence="4">Lacks conserved residue(s) required for the propagation of feature annotation.</text>
</comment>
<dbReference type="PROSITE" id="PS51892">
    <property type="entry name" value="SUBTILASE"/>
    <property type="match status" value="1"/>
</dbReference>
<feature type="chain" id="PRO_5037640815" description="Peptidase S53 domain-containing protein" evidence="5">
    <location>
        <begin position="33"/>
        <end position="455"/>
    </location>
</feature>
<dbReference type="InterPro" id="IPR050819">
    <property type="entry name" value="Tripeptidyl-peptidase_I"/>
</dbReference>
<dbReference type="PANTHER" id="PTHR14218:SF15">
    <property type="entry name" value="TRIPEPTIDYL-PEPTIDASE 1"/>
    <property type="match status" value="1"/>
</dbReference>
<dbReference type="InterPro" id="IPR036852">
    <property type="entry name" value="Peptidase_S8/S53_dom_sf"/>
</dbReference>
<keyword evidence="5" id="KW-0732">Signal</keyword>
<feature type="domain" description="Peptidase S53" evidence="6">
    <location>
        <begin position="75"/>
        <end position="452"/>
    </location>
</feature>
<comment type="caution">
    <text evidence="7">The sequence shown here is derived from an EMBL/GenBank/DDBJ whole genome shotgun (WGS) entry which is preliminary data.</text>
</comment>
<feature type="signal peptide" evidence="5">
    <location>
        <begin position="1"/>
        <end position="32"/>
    </location>
</feature>
<evidence type="ECO:0000256" key="5">
    <source>
        <dbReference type="SAM" id="SignalP"/>
    </source>
</evidence>
<evidence type="ECO:0000256" key="1">
    <source>
        <dbReference type="ARBA" id="ARBA00022670"/>
    </source>
</evidence>
<reference evidence="7" key="1">
    <citation type="journal article" date="2014" name="Int. J. Syst. Evol. Microbiol.">
        <title>Complete genome sequence of Corynebacterium casei LMG S-19264T (=DSM 44701T), isolated from a smear-ripened cheese.</title>
        <authorList>
            <consortium name="US DOE Joint Genome Institute (JGI-PGF)"/>
            <person name="Walter F."/>
            <person name="Albersmeier A."/>
            <person name="Kalinowski J."/>
            <person name="Ruckert C."/>
        </authorList>
    </citation>
    <scope>NUCLEOTIDE SEQUENCE</scope>
    <source>
        <strain evidence="7">JCM 4714</strain>
    </source>
</reference>
<dbReference type="GO" id="GO:0004252">
    <property type="term" value="F:serine-type endopeptidase activity"/>
    <property type="evidence" value="ECO:0007669"/>
    <property type="project" value="InterPro"/>
</dbReference>
<evidence type="ECO:0000256" key="4">
    <source>
        <dbReference type="PROSITE-ProRule" id="PRU01240"/>
    </source>
</evidence>
<keyword evidence="1" id="KW-0645">Protease</keyword>
<evidence type="ECO:0000259" key="6">
    <source>
        <dbReference type="PROSITE" id="PS51695"/>
    </source>
</evidence>
<sequence length="455" mass="47380">MHIARSGRGVAASTATVALVAAALAATSQAGATTAAPAGVPHTKAVPAIAGNTLVHGVASPLPIEQCQTKWHINCYNPLQYRTAYNLNPLYKKGITGKGRTIVIVDSFGSPTVQHDLDVYSKQFGLPSTKVSVVKWGHVPKWDPKNSDMTGWAGETTLDVEMAHAVAPGAKIVLVETAVAETEGVTGLPEMMSAEKSLIDHGVGDVISQSFGATENTFPGFDKGDFSSIKKLRYAFEAAKRKHVTVLASSGDGGATDMKADGKSYYNKPVNSWPSSDPLVTSIGGTQLHLNDKGRRVKPDSVYNDNGAGGGGQSHVFGRPSFQDGVKNVVGGRRGTPDISMAAAVNGGAWVYSSYDPTAVGWEVSGGTSEASPLFSGIVALADQAAGRRLGDINSALYTLLKQKNPGVVDVNDGTDNSYQGVKGYKAVNGYDMATGVGTLDALRFVPALGKASRG</sequence>
<dbReference type="PROSITE" id="PS00138">
    <property type="entry name" value="SUBTILASE_SER"/>
    <property type="match status" value="1"/>
</dbReference>
<dbReference type="CDD" id="cd04056">
    <property type="entry name" value="Peptidases_S53"/>
    <property type="match status" value="1"/>
</dbReference>
<dbReference type="PROSITE" id="PS51695">
    <property type="entry name" value="SEDOLISIN"/>
    <property type="match status" value="1"/>
</dbReference>
<dbReference type="InterPro" id="IPR030400">
    <property type="entry name" value="Sedolisin_dom"/>
</dbReference>
<dbReference type="InterPro" id="IPR000209">
    <property type="entry name" value="Peptidase_S8/S53_dom"/>
</dbReference>
<dbReference type="Gene3D" id="3.40.50.200">
    <property type="entry name" value="Peptidase S8/S53 domain"/>
    <property type="match status" value="1"/>
</dbReference>
<evidence type="ECO:0000313" key="7">
    <source>
        <dbReference type="EMBL" id="GHE07526.1"/>
    </source>
</evidence>
<evidence type="ECO:0000256" key="2">
    <source>
        <dbReference type="ARBA" id="ARBA00022801"/>
    </source>
</evidence>
<dbReference type="RefSeq" id="WP_189956118.1">
    <property type="nucleotide sequence ID" value="NZ_BMVG01000014.1"/>
</dbReference>
<comment type="similarity">
    <text evidence="4">Belongs to the peptidase S8 family.</text>
</comment>
<accession>A0A919D3K1</accession>
<organism evidence="7 8">
    <name type="scientific">Streptomyces alanosinicus</name>
    <dbReference type="NCBI Taxonomy" id="68171"/>
    <lineage>
        <taxon>Bacteria</taxon>
        <taxon>Bacillati</taxon>
        <taxon>Actinomycetota</taxon>
        <taxon>Actinomycetes</taxon>
        <taxon>Kitasatosporales</taxon>
        <taxon>Streptomycetaceae</taxon>
        <taxon>Streptomyces</taxon>
    </lineage>
</organism>
<protein>
    <recommendedName>
        <fullName evidence="6">Peptidase S53 domain-containing protein</fullName>
    </recommendedName>
</protein>
<dbReference type="SUPFAM" id="SSF52743">
    <property type="entry name" value="Subtilisin-like"/>
    <property type="match status" value="1"/>
</dbReference>